<evidence type="ECO:0000313" key="3">
    <source>
        <dbReference type="Proteomes" id="UP000796880"/>
    </source>
</evidence>
<accession>A0A8K0E521</accession>
<sequence>MLMTPHNEEEEEEEEEDPQPEEEEAESDEDDKEKEVGEEQVEEDEQGGGGRNGTSGASGNCNNPDSDTHTDRSVNVMGESEETGTRRDATPTSAERVAPLNLLRLDRRESQRGRHIQFC</sequence>
<feature type="region of interest" description="Disordered" evidence="1">
    <location>
        <begin position="1"/>
        <end position="102"/>
    </location>
</feature>
<evidence type="ECO:0000313" key="2">
    <source>
        <dbReference type="EMBL" id="KAF3439560.1"/>
    </source>
</evidence>
<gene>
    <name evidence="2" type="ORF">FNV43_RR17838</name>
</gene>
<keyword evidence="3" id="KW-1185">Reference proteome</keyword>
<feature type="compositionally biased region" description="Acidic residues" evidence="1">
    <location>
        <begin position="8"/>
        <end position="46"/>
    </location>
</feature>
<proteinExistence type="predicted"/>
<protein>
    <submittedName>
        <fullName evidence="2">Uncharacterized protein</fullName>
    </submittedName>
</protein>
<dbReference type="EMBL" id="VOIH02000008">
    <property type="protein sequence ID" value="KAF3439560.1"/>
    <property type="molecule type" value="Genomic_DNA"/>
</dbReference>
<dbReference type="AlphaFoldDB" id="A0A8K0E521"/>
<organism evidence="2 3">
    <name type="scientific">Rhamnella rubrinervis</name>
    <dbReference type="NCBI Taxonomy" id="2594499"/>
    <lineage>
        <taxon>Eukaryota</taxon>
        <taxon>Viridiplantae</taxon>
        <taxon>Streptophyta</taxon>
        <taxon>Embryophyta</taxon>
        <taxon>Tracheophyta</taxon>
        <taxon>Spermatophyta</taxon>
        <taxon>Magnoliopsida</taxon>
        <taxon>eudicotyledons</taxon>
        <taxon>Gunneridae</taxon>
        <taxon>Pentapetalae</taxon>
        <taxon>rosids</taxon>
        <taxon>fabids</taxon>
        <taxon>Rosales</taxon>
        <taxon>Rhamnaceae</taxon>
        <taxon>rhamnoid group</taxon>
        <taxon>Rhamneae</taxon>
        <taxon>Rhamnella</taxon>
    </lineage>
</organism>
<evidence type="ECO:0000256" key="1">
    <source>
        <dbReference type="SAM" id="MobiDB-lite"/>
    </source>
</evidence>
<reference evidence="2" key="1">
    <citation type="submission" date="2020-03" db="EMBL/GenBank/DDBJ databases">
        <title>A high-quality chromosome-level genome assembly of a woody plant with both climbing and erect habits, Rhamnella rubrinervis.</title>
        <authorList>
            <person name="Lu Z."/>
            <person name="Yang Y."/>
            <person name="Zhu X."/>
            <person name="Sun Y."/>
        </authorList>
    </citation>
    <scope>NUCLEOTIDE SEQUENCE</scope>
    <source>
        <strain evidence="2">BYM</strain>
        <tissue evidence="2">Leaf</tissue>
    </source>
</reference>
<dbReference type="Proteomes" id="UP000796880">
    <property type="component" value="Unassembled WGS sequence"/>
</dbReference>
<name>A0A8K0E521_9ROSA</name>
<comment type="caution">
    <text evidence="2">The sequence shown here is derived from an EMBL/GenBank/DDBJ whole genome shotgun (WGS) entry which is preliminary data.</text>
</comment>